<feature type="transmembrane region" description="Helical" evidence="14">
    <location>
        <begin position="345"/>
        <end position="363"/>
    </location>
</feature>
<feature type="domain" description="Glycosyltransferase 2-like" evidence="15">
    <location>
        <begin position="22"/>
        <end position="188"/>
    </location>
</feature>
<name>A0A4V2ELC4_9PSEU</name>
<comment type="similarity">
    <text evidence="4">Belongs to the glycosyltransferase 2 family.</text>
</comment>
<evidence type="ECO:0000256" key="1">
    <source>
        <dbReference type="ARBA" id="ARBA00004141"/>
    </source>
</evidence>
<dbReference type="RefSeq" id="WP_130477889.1">
    <property type="nucleotide sequence ID" value="NZ_SFCC01000013.1"/>
</dbReference>
<dbReference type="Pfam" id="PF00535">
    <property type="entry name" value="Glycos_transf_2"/>
    <property type="match status" value="1"/>
</dbReference>
<evidence type="ECO:0000256" key="4">
    <source>
        <dbReference type="ARBA" id="ARBA00006739"/>
    </source>
</evidence>
<comment type="pathway">
    <text evidence="3">Protein modification; protein glycosylation.</text>
</comment>
<dbReference type="CDD" id="cd04188">
    <property type="entry name" value="DPG_synthase"/>
    <property type="match status" value="1"/>
</dbReference>
<dbReference type="SUPFAM" id="SSF53448">
    <property type="entry name" value="Nucleotide-diphospho-sugar transferases"/>
    <property type="match status" value="1"/>
</dbReference>
<evidence type="ECO:0000259" key="16">
    <source>
        <dbReference type="Pfam" id="PF04138"/>
    </source>
</evidence>
<keyword evidence="9" id="KW-0256">Endoplasmic reticulum</keyword>
<keyword evidence="8 14" id="KW-0812">Transmembrane</keyword>
<evidence type="ECO:0000256" key="10">
    <source>
        <dbReference type="ARBA" id="ARBA00022968"/>
    </source>
</evidence>
<dbReference type="Gene3D" id="3.90.550.10">
    <property type="entry name" value="Spore Coat Polysaccharide Biosynthesis Protein SpsA, Chain A"/>
    <property type="match status" value="1"/>
</dbReference>
<comment type="subcellular location">
    <subcellularLocation>
        <location evidence="2">Endoplasmic reticulum membrane</location>
        <topology evidence="2">Single-pass membrane protein</topology>
    </subcellularLocation>
    <subcellularLocation>
        <location evidence="1">Membrane</location>
        <topology evidence="1">Multi-pass membrane protein</topology>
    </subcellularLocation>
</comment>
<evidence type="ECO:0000256" key="7">
    <source>
        <dbReference type="ARBA" id="ARBA00022679"/>
    </source>
</evidence>
<gene>
    <name evidence="17" type="ORF">EWH70_24610</name>
</gene>
<evidence type="ECO:0000256" key="3">
    <source>
        <dbReference type="ARBA" id="ARBA00004922"/>
    </source>
</evidence>
<keyword evidence="18" id="KW-1185">Reference proteome</keyword>
<protein>
    <recommendedName>
        <fullName evidence="5">dolichyl-phosphate beta-glucosyltransferase</fullName>
        <ecNumber evidence="5">2.4.1.117</ecNumber>
    </recommendedName>
</protein>
<keyword evidence="10" id="KW-0735">Signal-anchor</keyword>
<dbReference type="EMBL" id="SFCC01000013">
    <property type="protein sequence ID" value="RZQ61075.1"/>
    <property type="molecule type" value="Genomic_DNA"/>
</dbReference>
<keyword evidence="11 14" id="KW-1133">Transmembrane helix</keyword>
<evidence type="ECO:0000256" key="9">
    <source>
        <dbReference type="ARBA" id="ARBA00022824"/>
    </source>
</evidence>
<proteinExistence type="inferred from homology"/>
<organism evidence="17 18">
    <name type="scientific">Amycolatopsis suaedae</name>
    <dbReference type="NCBI Taxonomy" id="2510978"/>
    <lineage>
        <taxon>Bacteria</taxon>
        <taxon>Bacillati</taxon>
        <taxon>Actinomycetota</taxon>
        <taxon>Actinomycetes</taxon>
        <taxon>Pseudonocardiales</taxon>
        <taxon>Pseudonocardiaceae</taxon>
        <taxon>Amycolatopsis</taxon>
    </lineage>
</organism>
<dbReference type="EC" id="2.4.1.117" evidence="5"/>
<evidence type="ECO:0000256" key="11">
    <source>
        <dbReference type="ARBA" id="ARBA00022989"/>
    </source>
</evidence>
<dbReference type="Pfam" id="PF04138">
    <property type="entry name" value="GtrA_DPMS_TM"/>
    <property type="match status" value="1"/>
</dbReference>
<reference evidence="17 18" key="1">
    <citation type="submission" date="2019-02" db="EMBL/GenBank/DDBJ databases">
        <title>Draft genome sequence of Amycolatopsis sp. 8-3EHSu isolated from roots of Suaeda maritima.</title>
        <authorList>
            <person name="Duangmal K."/>
            <person name="Chantavorakit T."/>
        </authorList>
    </citation>
    <scope>NUCLEOTIDE SEQUENCE [LARGE SCALE GENOMIC DNA]</scope>
    <source>
        <strain evidence="17 18">8-3EHSu</strain>
    </source>
</reference>
<dbReference type="PANTHER" id="PTHR10859:SF91">
    <property type="entry name" value="DOLICHYL-PHOSPHATE BETA-GLUCOSYLTRANSFERASE"/>
    <property type="match status" value="1"/>
</dbReference>
<evidence type="ECO:0000256" key="12">
    <source>
        <dbReference type="ARBA" id="ARBA00023136"/>
    </source>
</evidence>
<dbReference type="PANTHER" id="PTHR10859">
    <property type="entry name" value="GLYCOSYL TRANSFERASE"/>
    <property type="match status" value="1"/>
</dbReference>
<dbReference type="OrthoDB" id="2369748at2"/>
<sequence>MVEHLASLEQPKPRARTGLTEIVIPIYNEEEVLSASVHRLDAYLTENFPYPYRITIADNGSTDGSWEVATSLVAALPNVHAQRLEQKGRGRALRHVWSRSEADIVCYTDVDLSIDLDAFLPLVAPLLSGHSDLAIGTRYAQGSSVARSVKRAVLSRGYNFLLRSTMGARFSDAQCGFKAGRREIIQALLPAVDDNKWFFDTELLLVAQRHGLRIHEVPVDCLDDPNSSVDLVRTAYDDVRGMARVARRMIGNALHVPLPPRVERATLPPGLARQLPRFAIIGVLSTIAYVLLYLWLRTFLPALGANAVALISTAVVNTAANRRFTFGVRGAADAIRHQLEGGVDLVVRLAFTSGGVLLLNALWPGVSETVELIVVYAVAVLATGLRFLLLRNWVFHPKRLRA</sequence>
<dbReference type="InterPro" id="IPR007267">
    <property type="entry name" value="GtrA_DPMS_TM"/>
</dbReference>
<evidence type="ECO:0000256" key="5">
    <source>
        <dbReference type="ARBA" id="ARBA00012583"/>
    </source>
</evidence>
<accession>A0A4V2ELC4</accession>
<evidence type="ECO:0000256" key="8">
    <source>
        <dbReference type="ARBA" id="ARBA00022692"/>
    </source>
</evidence>
<keyword evidence="12 14" id="KW-0472">Membrane</keyword>
<evidence type="ECO:0000259" key="15">
    <source>
        <dbReference type="Pfam" id="PF00535"/>
    </source>
</evidence>
<evidence type="ECO:0000256" key="2">
    <source>
        <dbReference type="ARBA" id="ARBA00004389"/>
    </source>
</evidence>
<comment type="catalytic activity">
    <reaction evidence="13">
        <text>a di-trans,poly-cis-dolichyl phosphate + UDP-alpha-D-glucose = a di-trans,poly-cis-dolichyl beta-D-glucosyl phosphate + UDP</text>
        <dbReference type="Rhea" id="RHEA:15401"/>
        <dbReference type="Rhea" id="RHEA-COMP:19498"/>
        <dbReference type="Rhea" id="RHEA-COMP:19502"/>
        <dbReference type="ChEBI" id="CHEBI:57525"/>
        <dbReference type="ChEBI" id="CHEBI:57683"/>
        <dbReference type="ChEBI" id="CHEBI:58223"/>
        <dbReference type="ChEBI" id="CHEBI:58885"/>
        <dbReference type="EC" id="2.4.1.117"/>
    </reaction>
    <physiologicalReaction direction="left-to-right" evidence="13">
        <dbReference type="Rhea" id="RHEA:15402"/>
    </physiologicalReaction>
</comment>
<feature type="transmembrane region" description="Helical" evidence="14">
    <location>
        <begin position="278"/>
        <end position="296"/>
    </location>
</feature>
<keyword evidence="7 17" id="KW-0808">Transferase</keyword>
<evidence type="ECO:0000313" key="17">
    <source>
        <dbReference type="EMBL" id="RZQ61075.1"/>
    </source>
</evidence>
<dbReference type="GO" id="GO:0006487">
    <property type="term" value="P:protein N-linked glycosylation"/>
    <property type="evidence" value="ECO:0007669"/>
    <property type="project" value="TreeGrafter"/>
</dbReference>
<dbReference type="AlphaFoldDB" id="A0A4V2ELC4"/>
<evidence type="ECO:0000256" key="14">
    <source>
        <dbReference type="SAM" id="Phobius"/>
    </source>
</evidence>
<dbReference type="InterPro" id="IPR001173">
    <property type="entry name" value="Glyco_trans_2-like"/>
</dbReference>
<evidence type="ECO:0000313" key="18">
    <source>
        <dbReference type="Proteomes" id="UP000292003"/>
    </source>
</evidence>
<dbReference type="GO" id="GO:0004581">
    <property type="term" value="F:dolichyl-phosphate beta-glucosyltransferase activity"/>
    <property type="evidence" value="ECO:0007669"/>
    <property type="project" value="UniProtKB-EC"/>
</dbReference>
<dbReference type="GO" id="GO:0016020">
    <property type="term" value="C:membrane"/>
    <property type="evidence" value="ECO:0007669"/>
    <property type="project" value="UniProtKB-SubCell"/>
</dbReference>
<evidence type="ECO:0000256" key="13">
    <source>
        <dbReference type="ARBA" id="ARBA00045097"/>
    </source>
</evidence>
<comment type="caution">
    <text evidence="17">The sequence shown here is derived from an EMBL/GenBank/DDBJ whole genome shotgun (WGS) entry which is preliminary data.</text>
</comment>
<keyword evidence="6" id="KW-0328">Glycosyltransferase</keyword>
<dbReference type="InterPro" id="IPR035518">
    <property type="entry name" value="DPG_synthase"/>
</dbReference>
<dbReference type="GO" id="GO:0000271">
    <property type="term" value="P:polysaccharide biosynthetic process"/>
    <property type="evidence" value="ECO:0007669"/>
    <property type="project" value="InterPro"/>
</dbReference>
<dbReference type="Proteomes" id="UP000292003">
    <property type="component" value="Unassembled WGS sequence"/>
</dbReference>
<evidence type="ECO:0000256" key="6">
    <source>
        <dbReference type="ARBA" id="ARBA00022676"/>
    </source>
</evidence>
<feature type="transmembrane region" description="Helical" evidence="14">
    <location>
        <begin position="369"/>
        <end position="389"/>
    </location>
</feature>
<feature type="domain" description="GtrA/DPMS transmembrane" evidence="16">
    <location>
        <begin position="277"/>
        <end position="395"/>
    </location>
</feature>
<dbReference type="InterPro" id="IPR029044">
    <property type="entry name" value="Nucleotide-diphossugar_trans"/>
</dbReference>